<evidence type="ECO:0008006" key="3">
    <source>
        <dbReference type="Google" id="ProtNLM"/>
    </source>
</evidence>
<dbReference type="Proteomes" id="UP001642360">
    <property type="component" value="Unassembled WGS sequence"/>
</dbReference>
<dbReference type="EMBL" id="CAUOFW020000761">
    <property type="protein sequence ID" value="CAK9136554.1"/>
    <property type="molecule type" value="Genomic_DNA"/>
</dbReference>
<name>A0ABC8R0U1_9AQUA</name>
<reference evidence="1 2" key="1">
    <citation type="submission" date="2024-02" db="EMBL/GenBank/DDBJ databases">
        <authorList>
            <person name="Vignale AGUSTIN F."/>
            <person name="Sosa J E."/>
            <person name="Modenutti C."/>
        </authorList>
    </citation>
    <scope>NUCLEOTIDE SEQUENCE [LARGE SCALE GENOMIC DNA]</scope>
</reference>
<protein>
    <recommendedName>
        <fullName evidence="3">F-box protein</fullName>
    </recommendedName>
</protein>
<sequence length="208" mass="23828">MAEHFLETNLCLQLLHLHRYPSSAMMAAVQLHRSLHSVTALGSILVNDVREENFRFLELPNVHIKNRGQNKSNLIKNGVLGVPGGLLSYAYTDAHCLHVWIRVSNQWILARKITSWYLMINTAIAYRSLECFRVHIGPNEHSLLFKPAGFDKFDPRLVFFKLPGCIISYNFQDGKIETLQYHSPEQKAEAVLPCVLPQLPFTVWSFRA</sequence>
<evidence type="ECO:0000313" key="2">
    <source>
        <dbReference type="Proteomes" id="UP001642360"/>
    </source>
</evidence>
<proteinExistence type="predicted"/>
<evidence type="ECO:0000313" key="1">
    <source>
        <dbReference type="EMBL" id="CAK9136554.1"/>
    </source>
</evidence>
<gene>
    <name evidence="1" type="ORF">ILEXP_LOCUS3537</name>
</gene>
<keyword evidence="2" id="KW-1185">Reference proteome</keyword>
<organism evidence="1 2">
    <name type="scientific">Ilex paraguariensis</name>
    <name type="common">yerba mate</name>
    <dbReference type="NCBI Taxonomy" id="185542"/>
    <lineage>
        <taxon>Eukaryota</taxon>
        <taxon>Viridiplantae</taxon>
        <taxon>Streptophyta</taxon>
        <taxon>Embryophyta</taxon>
        <taxon>Tracheophyta</taxon>
        <taxon>Spermatophyta</taxon>
        <taxon>Magnoliopsida</taxon>
        <taxon>eudicotyledons</taxon>
        <taxon>Gunneridae</taxon>
        <taxon>Pentapetalae</taxon>
        <taxon>asterids</taxon>
        <taxon>campanulids</taxon>
        <taxon>Aquifoliales</taxon>
        <taxon>Aquifoliaceae</taxon>
        <taxon>Ilex</taxon>
    </lineage>
</organism>
<dbReference type="AlphaFoldDB" id="A0ABC8R0U1"/>
<comment type="caution">
    <text evidence="1">The sequence shown here is derived from an EMBL/GenBank/DDBJ whole genome shotgun (WGS) entry which is preliminary data.</text>
</comment>
<accession>A0ABC8R0U1</accession>